<feature type="transmembrane region" description="Helical" evidence="9">
    <location>
        <begin position="9"/>
        <end position="28"/>
    </location>
</feature>
<keyword evidence="12" id="KW-1185">Reference proteome</keyword>
<name>L8JZK2_9BACT</name>
<dbReference type="InterPro" id="IPR004358">
    <property type="entry name" value="Sig_transdc_His_kin-like_C"/>
</dbReference>
<dbReference type="EMBL" id="AMZN01000009">
    <property type="protein sequence ID" value="ELR73094.1"/>
    <property type="molecule type" value="Genomic_DNA"/>
</dbReference>
<sequence length="451" mass="51593">MDFSNTRTAVLLRVGLLTLNIFVLAYLIFNDGFFVTELVLFILMGLQVISLIKTLERNNQELIHFLESIRHDDLSYSYKTDSQNEDTNKLNAELNKVLKDLREVRKEKEADFQYLKNIVQHVGIGLITFNKAGAVQIMNTAAKKLLRINNIENVKDLGAISENLVDIFLRLRTGGRDLIRLEIGGDIVQLAIYAIELTLRGEEFKLVSVQNIQNELEEKEMEAWQNLVKVLTHEIMNSVTPISSLANTVEEELKLQLHNDQEVSHISSEEIADIHLAIQTIKKRSQGLIRFVQDFRNLTHIPKPKISEIKVRPLLEEMLMLLKREIEDNHIKANIRVDPENLTINADKELIEQVLINLIKNAAQAFDEQTNRLVELKAYVDEKSRPVISVRDNGNGIDDEALEKIFIPFFTTKKSGSGIGLSLSRQIMRQHQGMLGVKSKLDEGTEFFLRF</sequence>
<dbReference type="InterPro" id="IPR036890">
    <property type="entry name" value="HATPase_C_sf"/>
</dbReference>
<evidence type="ECO:0000256" key="8">
    <source>
        <dbReference type="SAM" id="Coils"/>
    </source>
</evidence>
<evidence type="ECO:0000256" key="4">
    <source>
        <dbReference type="ARBA" id="ARBA00022741"/>
    </source>
</evidence>
<dbReference type="PANTHER" id="PTHR43065:SF46">
    <property type="entry name" value="C4-DICARBOXYLATE TRANSPORT SENSOR PROTEIN DCTB"/>
    <property type="match status" value="1"/>
</dbReference>
<feature type="transmembrane region" description="Helical" evidence="9">
    <location>
        <begin position="34"/>
        <end position="52"/>
    </location>
</feature>
<evidence type="ECO:0000259" key="10">
    <source>
        <dbReference type="PROSITE" id="PS50109"/>
    </source>
</evidence>
<keyword evidence="7" id="KW-0902">Two-component regulatory system</keyword>
<dbReference type="Proteomes" id="UP000011135">
    <property type="component" value="Unassembled WGS sequence"/>
</dbReference>
<gene>
    <name evidence="11" type="ORF">C900_05729</name>
</gene>
<dbReference type="SMART" id="SM00387">
    <property type="entry name" value="HATPase_c"/>
    <property type="match status" value="1"/>
</dbReference>
<dbReference type="PATRIC" id="fig|1237149.3.peg.808"/>
<dbReference type="OrthoDB" id="1931120at2"/>
<keyword evidence="9" id="KW-1133">Transmembrane helix</keyword>
<keyword evidence="5" id="KW-0418">Kinase</keyword>
<feature type="domain" description="Histidine kinase" evidence="10">
    <location>
        <begin position="230"/>
        <end position="451"/>
    </location>
</feature>
<dbReference type="STRING" id="1237149.C900_05729"/>
<dbReference type="Gene3D" id="3.30.565.10">
    <property type="entry name" value="Histidine kinase-like ATPase, C-terminal domain"/>
    <property type="match status" value="1"/>
</dbReference>
<comment type="caution">
    <text evidence="11">The sequence shown here is derived from an EMBL/GenBank/DDBJ whole genome shotgun (WGS) entry which is preliminary data.</text>
</comment>
<evidence type="ECO:0000256" key="1">
    <source>
        <dbReference type="ARBA" id="ARBA00000085"/>
    </source>
</evidence>
<dbReference type="PANTHER" id="PTHR43065">
    <property type="entry name" value="SENSOR HISTIDINE KINASE"/>
    <property type="match status" value="1"/>
</dbReference>
<evidence type="ECO:0000256" key="2">
    <source>
        <dbReference type="ARBA" id="ARBA00012438"/>
    </source>
</evidence>
<dbReference type="Pfam" id="PF02518">
    <property type="entry name" value="HATPase_c"/>
    <property type="match status" value="1"/>
</dbReference>
<evidence type="ECO:0000256" key="7">
    <source>
        <dbReference type="ARBA" id="ARBA00023012"/>
    </source>
</evidence>
<dbReference type="EC" id="2.7.13.3" evidence="2"/>
<keyword evidence="4" id="KW-0547">Nucleotide-binding</keyword>
<evidence type="ECO:0000256" key="5">
    <source>
        <dbReference type="ARBA" id="ARBA00022777"/>
    </source>
</evidence>
<dbReference type="InterPro" id="IPR003594">
    <property type="entry name" value="HATPase_dom"/>
</dbReference>
<keyword evidence="3" id="KW-0808">Transferase</keyword>
<accession>L8JZK2</accession>
<comment type="catalytic activity">
    <reaction evidence="1">
        <text>ATP + protein L-histidine = ADP + protein N-phospho-L-histidine.</text>
        <dbReference type="EC" id="2.7.13.3"/>
    </reaction>
</comment>
<keyword evidence="6" id="KW-0067">ATP-binding</keyword>
<proteinExistence type="predicted"/>
<dbReference type="GO" id="GO:0005524">
    <property type="term" value="F:ATP binding"/>
    <property type="evidence" value="ECO:0007669"/>
    <property type="project" value="UniProtKB-KW"/>
</dbReference>
<dbReference type="PRINTS" id="PR00344">
    <property type="entry name" value="BCTRLSENSOR"/>
</dbReference>
<dbReference type="GO" id="GO:0000160">
    <property type="term" value="P:phosphorelay signal transduction system"/>
    <property type="evidence" value="ECO:0007669"/>
    <property type="project" value="UniProtKB-KW"/>
</dbReference>
<evidence type="ECO:0000313" key="11">
    <source>
        <dbReference type="EMBL" id="ELR73094.1"/>
    </source>
</evidence>
<evidence type="ECO:0000313" key="12">
    <source>
        <dbReference type="Proteomes" id="UP000011135"/>
    </source>
</evidence>
<dbReference type="GO" id="GO:0004673">
    <property type="term" value="F:protein histidine kinase activity"/>
    <property type="evidence" value="ECO:0007669"/>
    <property type="project" value="UniProtKB-EC"/>
</dbReference>
<keyword evidence="9" id="KW-0812">Transmembrane</keyword>
<keyword evidence="9" id="KW-0472">Membrane</keyword>
<evidence type="ECO:0000256" key="9">
    <source>
        <dbReference type="SAM" id="Phobius"/>
    </source>
</evidence>
<dbReference type="eggNOG" id="COG5000">
    <property type="taxonomic scope" value="Bacteria"/>
</dbReference>
<dbReference type="InterPro" id="IPR005467">
    <property type="entry name" value="His_kinase_dom"/>
</dbReference>
<feature type="coiled-coil region" evidence="8">
    <location>
        <begin position="84"/>
        <end position="111"/>
    </location>
</feature>
<dbReference type="AlphaFoldDB" id="L8JZK2"/>
<organism evidence="11 12">
    <name type="scientific">Fulvivirga imtechensis AK7</name>
    <dbReference type="NCBI Taxonomy" id="1237149"/>
    <lineage>
        <taxon>Bacteria</taxon>
        <taxon>Pseudomonadati</taxon>
        <taxon>Bacteroidota</taxon>
        <taxon>Cytophagia</taxon>
        <taxon>Cytophagales</taxon>
        <taxon>Fulvivirgaceae</taxon>
        <taxon>Fulvivirga</taxon>
    </lineage>
</organism>
<evidence type="ECO:0000256" key="3">
    <source>
        <dbReference type="ARBA" id="ARBA00022679"/>
    </source>
</evidence>
<dbReference type="RefSeq" id="WP_009578264.1">
    <property type="nucleotide sequence ID" value="NZ_AMZN01000009.1"/>
</dbReference>
<keyword evidence="8" id="KW-0175">Coiled coil</keyword>
<dbReference type="SUPFAM" id="SSF55874">
    <property type="entry name" value="ATPase domain of HSP90 chaperone/DNA topoisomerase II/histidine kinase"/>
    <property type="match status" value="1"/>
</dbReference>
<evidence type="ECO:0000256" key="6">
    <source>
        <dbReference type="ARBA" id="ARBA00022840"/>
    </source>
</evidence>
<protein>
    <recommendedName>
        <fullName evidence="2">histidine kinase</fullName>
        <ecNumber evidence="2">2.7.13.3</ecNumber>
    </recommendedName>
</protein>
<reference evidence="11 12" key="1">
    <citation type="submission" date="2012-12" db="EMBL/GenBank/DDBJ databases">
        <title>Genome assembly of Fulvivirga imtechensis AK7.</title>
        <authorList>
            <person name="Nupur N."/>
            <person name="Khatri I."/>
            <person name="Kumar R."/>
            <person name="Subramanian S."/>
            <person name="Pinnaka A."/>
        </authorList>
    </citation>
    <scope>NUCLEOTIDE SEQUENCE [LARGE SCALE GENOMIC DNA]</scope>
    <source>
        <strain evidence="11 12">AK7</strain>
    </source>
</reference>
<dbReference type="PROSITE" id="PS50109">
    <property type="entry name" value="HIS_KIN"/>
    <property type="match status" value="1"/>
</dbReference>